<evidence type="ECO:0000256" key="1">
    <source>
        <dbReference type="SAM" id="SignalP"/>
    </source>
</evidence>
<sequence length="353" mass="38219">MPPFQKLLAIPAIVSLFAMTNLAHAQPAATATSGATVPVTIDNFVRSESDRYLKTLATQGGGVGKLMHRRTLASIERQPIIRLNRDTLYSSGVFDLDAGPVTIRMPDAGKRYMSMQVISQDHYVPYMVDTAGTYTLTRAGVGTRYAAVGIRTLADPADPADLRAAYALQDAVEVTQASPGKLVLPDWDPVSHKKVRDALLVLAGTAPDFNKAFGTKEEVDPVRRLFGSAAAWGGIPEKNASYLNVTPARNDGTTVYRLTVKDVPVDGFWSVSVYNADGYYEKNAANAYTLNNLTARKSADGSIAIQFGGCDAQAANCLPIMAGWNYTVRLYRPRAEILEGRWSFPVAQPDSPQ</sequence>
<keyword evidence="1" id="KW-0732">Signal</keyword>
<feature type="domain" description="DUF1214" evidence="2">
    <location>
        <begin position="250"/>
        <end position="334"/>
    </location>
</feature>
<protein>
    <submittedName>
        <fullName evidence="4">DUF1254 domain-containing protein</fullName>
    </submittedName>
</protein>
<dbReference type="InterPro" id="IPR010679">
    <property type="entry name" value="DUF1254"/>
</dbReference>
<reference evidence="4 5" key="1">
    <citation type="submission" date="2024-03" db="EMBL/GenBank/DDBJ databases">
        <title>Novel species of the genus Variovorax.</title>
        <authorList>
            <person name="Liu Q."/>
            <person name="Xin Y.-H."/>
        </authorList>
    </citation>
    <scope>NUCLEOTIDE SEQUENCE [LARGE SCALE GENOMIC DNA]</scope>
    <source>
        <strain evidence="4 5">KACC 18901</strain>
    </source>
</reference>
<dbReference type="Pfam" id="PF06742">
    <property type="entry name" value="DUF1214"/>
    <property type="match status" value="1"/>
</dbReference>
<dbReference type="InterPro" id="IPR037049">
    <property type="entry name" value="DUF1214_C_sf"/>
</dbReference>
<gene>
    <name evidence="4" type="ORF">WKW79_18550</name>
</gene>
<evidence type="ECO:0000259" key="3">
    <source>
        <dbReference type="Pfam" id="PF06863"/>
    </source>
</evidence>
<dbReference type="Pfam" id="PF06863">
    <property type="entry name" value="DUF1254"/>
    <property type="match status" value="1"/>
</dbReference>
<evidence type="ECO:0000313" key="4">
    <source>
        <dbReference type="EMBL" id="MEJ8856583.1"/>
    </source>
</evidence>
<dbReference type="Proteomes" id="UP001367030">
    <property type="component" value="Unassembled WGS sequence"/>
</dbReference>
<proteinExistence type="predicted"/>
<dbReference type="SUPFAM" id="SSF160935">
    <property type="entry name" value="VPA0735-like"/>
    <property type="match status" value="1"/>
</dbReference>
<keyword evidence="5" id="KW-1185">Reference proteome</keyword>
<evidence type="ECO:0000313" key="5">
    <source>
        <dbReference type="Proteomes" id="UP001367030"/>
    </source>
</evidence>
<dbReference type="InterPro" id="IPR010621">
    <property type="entry name" value="DUF1214"/>
</dbReference>
<feature type="signal peptide" evidence="1">
    <location>
        <begin position="1"/>
        <end position="25"/>
    </location>
</feature>
<comment type="caution">
    <text evidence="4">The sequence shown here is derived from an EMBL/GenBank/DDBJ whole genome shotgun (WGS) entry which is preliminary data.</text>
</comment>
<accession>A0ABU8XC32</accession>
<dbReference type="RefSeq" id="WP_340336648.1">
    <property type="nucleotide sequence ID" value="NZ_JBBKZS010000007.1"/>
</dbReference>
<dbReference type="PANTHER" id="PTHR36509:SF2">
    <property type="entry name" value="BLL3101 PROTEIN"/>
    <property type="match status" value="1"/>
</dbReference>
<name>A0ABU8XC32_9BURK</name>
<organism evidence="4 5">
    <name type="scientific">Variovorax robiniae</name>
    <dbReference type="NCBI Taxonomy" id="1836199"/>
    <lineage>
        <taxon>Bacteria</taxon>
        <taxon>Pseudomonadati</taxon>
        <taxon>Pseudomonadota</taxon>
        <taxon>Betaproteobacteria</taxon>
        <taxon>Burkholderiales</taxon>
        <taxon>Comamonadaceae</taxon>
        <taxon>Variovorax</taxon>
    </lineage>
</organism>
<dbReference type="Gene3D" id="2.60.40.1610">
    <property type="entry name" value="Domain of unknown function DUF1254"/>
    <property type="match status" value="1"/>
</dbReference>
<feature type="chain" id="PRO_5047535675" evidence="1">
    <location>
        <begin position="26"/>
        <end position="353"/>
    </location>
</feature>
<feature type="domain" description="DUF1254" evidence="3">
    <location>
        <begin position="64"/>
        <end position="175"/>
    </location>
</feature>
<dbReference type="InterPro" id="IPR037050">
    <property type="entry name" value="DUF1254_sf"/>
</dbReference>
<dbReference type="Gene3D" id="2.60.120.600">
    <property type="entry name" value="Domain of unknown function DUF1214, C-terminal domain"/>
    <property type="match status" value="1"/>
</dbReference>
<dbReference type="EMBL" id="JBBKZS010000007">
    <property type="protein sequence ID" value="MEJ8856583.1"/>
    <property type="molecule type" value="Genomic_DNA"/>
</dbReference>
<evidence type="ECO:0000259" key="2">
    <source>
        <dbReference type="Pfam" id="PF06742"/>
    </source>
</evidence>
<dbReference type="PANTHER" id="PTHR36509">
    <property type="entry name" value="BLL3101 PROTEIN"/>
    <property type="match status" value="1"/>
</dbReference>